<keyword evidence="2" id="KW-1185">Reference proteome</keyword>
<name>A0AA94ITR7_9BACT</name>
<gene>
    <name evidence="1" type="ORF">SAMN06265364_11016</name>
</gene>
<accession>A0AA94ITR7</accession>
<comment type="caution">
    <text evidence="1">The sequence shown here is derived from an EMBL/GenBank/DDBJ whole genome shotgun (WGS) entry which is preliminary data.</text>
</comment>
<dbReference type="Proteomes" id="UP000198427">
    <property type="component" value="Unassembled WGS sequence"/>
</dbReference>
<protein>
    <submittedName>
        <fullName evidence="1">Uncharacterized protein</fullName>
    </submittedName>
</protein>
<organism evidence="1 2">
    <name type="scientific">Prevotella jejuni</name>
    <dbReference type="NCBI Taxonomy" id="1177574"/>
    <lineage>
        <taxon>Bacteria</taxon>
        <taxon>Pseudomonadati</taxon>
        <taxon>Bacteroidota</taxon>
        <taxon>Bacteroidia</taxon>
        <taxon>Bacteroidales</taxon>
        <taxon>Prevotellaceae</taxon>
        <taxon>Prevotella</taxon>
    </lineage>
</organism>
<dbReference type="EMBL" id="FZNZ01000010">
    <property type="protein sequence ID" value="SNR77761.1"/>
    <property type="molecule type" value="Genomic_DNA"/>
</dbReference>
<sequence length="86" mass="10005">MLPTKTHLCSTEVEWGIHATRRCLHFYIPWCLPVIFDGKYILTYAIAFKNGRVFNVKVNTQLSQTVFFVCHNPRFSLQAKAVVQLF</sequence>
<evidence type="ECO:0000313" key="2">
    <source>
        <dbReference type="Proteomes" id="UP000198427"/>
    </source>
</evidence>
<dbReference type="AlphaFoldDB" id="A0AA94ITR7"/>
<evidence type="ECO:0000313" key="1">
    <source>
        <dbReference type="EMBL" id="SNR77761.1"/>
    </source>
</evidence>
<reference evidence="1 2" key="1">
    <citation type="submission" date="2017-06" db="EMBL/GenBank/DDBJ databases">
        <authorList>
            <person name="Varghese N."/>
            <person name="Submissions S."/>
        </authorList>
    </citation>
    <scope>NUCLEOTIDE SEQUENCE [LARGE SCALE GENOMIC DNA]</scope>
    <source>
        <strain evidence="1 2">DSM 26989</strain>
    </source>
</reference>
<proteinExistence type="predicted"/>